<comment type="subcellular location">
    <subcellularLocation>
        <location evidence="1">Membrane</location>
        <topology evidence="1">Multi-pass membrane protein</topology>
    </subcellularLocation>
</comment>
<evidence type="ECO:0000256" key="1">
    <source>
        <dbReference type="ARBA" id="ARBA00004141"/>
    </source>
</evidence>
<dbReference type="EMBL" id="KZ345368">
    <property type="protein sequence ID" value="PIO73891.1"/>
    <property type="molecule type" value="Genomic_DNA"/>
</dbReference>
<feature type="transmembrane region" description="Helical" evidence="5">
    <location>
        <begin position="176"/>
        <end position="196"/>
    </location>
</feature>
<dbReference type="Proteomes" id="UP000230423">
    <property type="component" value="Unassembled WGS sequence"/>
</dbReference>
<proteinExistence type="predicted"/>
<dbReference type="OrthoDB" id="5820030at2759"/>
<evidence type="ECO:0000313" key="7">
    <source>
        <dbReference type="Proteomes" id="UP000230423"/>
    </source>
</evidence>
<evidence type="ECO:0000313" key="6">
    <source>
        <dbReference type="EMBL" id="PIO73891.1"/>
    </source>
</evidence>
<gene>
    <name evidence="6" type="ORF">TELCIR_04123</name>
</gene>
<dbReference type="Pfam" id="PF10292">
    <property type="entry name" value="7TM_GPCR_Srab"/>
    <property type="match status" value="1"/>
</dbReference>
<keyword evidence="3 5" id="KW-1133">Transmembrane helix</keyword>
<keyword evidence="2 5" id="KW-0812">Transmembrane</keyword>
<evidence type="ECO:0000256" key="3">
    <source>
        <dbReference type="ARBA" id="ARBA00022989"/>
    </source>
</evidence>
<organism evidence="6 7">
    <name type="scientific">Teladorsagia circumcincta</name>
    <name type="common">Brown stomach worm</name>
    <name type="synonym">Ostertagia circumcincta</name>
    <dbReference type="NCBI Taxonomy" id="45464"/>
    <lineage>
        <taxon>Eukaryota</taxon>
        <taxon>Metazoa</taxon>
        <taxon>Ecdysozoa</taxon>
        <taxon>Nematoda</taxon>
        <taxon>Chromadorea</taxon>
        <taxon>Rhabditida</taxon>
        <taxon>Rhabditina</taxon>
        <taxon>Rhabditomorpha</taxon>
        <taxon>Strongyloidea</taxon>
        <taxon>Trichostrongylidae</taxon>
        <taxon>Teladorsagia</taxon>
    </lineage>
</organism>
<dbReference type="AlphaFoldDB" id="A0A2G9UUG6"/>
<evidence type="ECO:0000256" key="2">
    <source>
        <dbReference type="ARBA" id="ARBA00022692"/>
    </source>
</evidence>
<keyword evidence="7" id="KW-1185">Reference proteome</keyword>
<protein>
    <submittedName>
        <fullName evidence="6">Uncharacterized protein</fullName>
    </submittedName>
</protein>
<sequence length="239" mass="27259">MARNPANEYDLNIRHHQGDEKDFCTIWKSTNTDIGVNFTVDVYRTLHLHRGTTQVIRYLATSEPCNVGLPPLLCIALRYSSTSCMVCFAALQCSMVIERAVALWKRQHYEHYGPALGITSAFVSVQKTSHTSREHVANKIIVSFAVTAWVVRNVDFTSRLFYCSTVTEKTVDRATILTYGLCGIDLITLIVLSYNLHHVYELRRREFIGEECLVPIFRGTASCRRLCIGCNFFYRGDEM</sequence>
<evidence type="ECO:0000256" key="5">
    <source>
        <dbReference type="SAM" id="Phobius"/>
    </source>
</evidence>
<dbReference type="GO" id="GO:0016020">
    <property type="term" value="C:membrane"/>
    <property type="evidence" value="ECO:0007669"/>
    <property type="project" value="UniProtKB-SubCell"/>
</dbReference>
<name>A0A2G9UUG6_TELCI</name>
<keyword evidence="4 5" id="KW-0472">Membrane</keyword>
<reference evidence="6 7" key="1">
    <citation type="submission" date="2015-09" db="EMBL/GenBank/DDBJ databases">
        <title>Draft genome of the parasitic nematode Teladorsagia circumcincta isolate WARC Sus (inbred).</title>
        <authorList>
            <person name="Mitreva M."/>
        </authorList>
    </citation>
    <scope>NUCLEOTIDE SEQUENCE [LARGE SCALE GENOMIC DNA]</scope>
    <source>
        <strain evidence="6 7">S</strain>
    </source>
</reference>
<dbReference type="InterPro" id="IPR019408">
    <property type="entry name" value="7TM_GPCR_serpentine_rcpt_Srab"/>
</dbReference>
<accession>A0A2G9UUG6</accession>
<evidence type="ECO:0000256" key="4">
    <source>
        <dbReference type="ARBA" id="ARBA00023136"/>
    </source>
</evidence>